<dbReference type="InterPro" id="IPR015202">
    <property type="entry name" value="GO-like_E_set"/>
</dbReference>
<dbReference type="Pfam" id="PF07250">
    <property type="entry name" value="Glyoxal_oxid_N"/>
    <property type="match status" value="2"/>
</dbReference>
<gene>
    <name evidence="6" type="primary">GLOX1_1</name>
    <name evidence="6" type="ORF">Zm00014a_015849</name>
</gene>
<evidence type="ECO:0000256" key="2">
    <source>
        <dbReference type="SAM" id="MobiDB-lite"/>
    </source>
</evidence>
<feature type="domain" description="Galactose oxidase-like Early set" evidence="5">
    <location>
        <begin position="558"/>
        <end position="664"/>
    </location>
</feature>
<feature type="domain" description="Glyoxal oxidase N-terminal" evidence="4">
    <location>
        <begin position="222"/>
        <end position="549"/>
    </location>
</feature>
<dbReference type="Proteomes" id="UP000251960">
    <property type="component" value="Chromosome 6"/>
</dbReference>
<dbReference type="Gene3D" id="2.130.10.80">
    <property type="entry name" value="Galactose oxidase/kelch, beta-propeller"/>
    <property type="match status" value="1"/>
</dbReference>
<dbReference type="CDD" id="cd02851">
    <property type="entry name" value="E_set_GO_C"/>
    <property type="match status" value="1"/>
</dbReference>
<reference evidence="6 7" key="1">
    <citation type="journal article" date="2018" name="Nat. Genet.">
        <title>Extensive intraspecific gene order and gene structural variations between Mo17 and other maize genomes.</title>
        <authorList>
            <person name="Sun S."/>
            <person name="Zhou Y."/>
            <person name="Chen J."/>
            <person name="Shi J."/>
            <person name="Zhao H."/>
            <person name="Zhao H."/>
            <person name="Song W."/>
            <person name="Zhang M."/>
            <person name="Cui Y."/>
            <person name="Dong X."/>
            <person name="Liu H."/>
            <person name="Ma X."/>
            <person name="Jiao Y."/>
            <person name="Wang B."/>
            <person name="Wei X."/>
            <person name="Stein J.C."/>
            <person name="Glaubitz J.C."/>
            <person name="Lu F."/>
            <person name="Yu G."/>
            <person name="Liang C."/>
            <person name="Fengler K."/>
            <person name="Li B."/>
            <person name="Rafalski A."/>
            <person name="Schnable P.S."/>
            <person name="Ware D.H."/>
            <person name="Buckler E.S."/>
            <person name="Lai J."/>
        </authorList>
    </citation>
    <scope>NUCLEOTIDE SEQUENCE [LARGE SCALE GENOMIC DNA]</scope>
    <source>
        <strain evidence="7">cv. Missouri 17</strain>
        <tissue evidence="6">Seedling</tissue>
    </source>
</reference>
<dbReference type="Pfam" id="PF09118">
    <property type="entry name" value="GO-like_E_set"/>
    <property type="match status" value="1"/>
</dbReference>
<evidence type="ECO:0000259" key="5">
    <source>
        <dbReference type="Pfam" id="PF09118"/>
    </source>
</evidence>
<name>A0A3L6EB31_MAIZE</name>
<evidence type="ECO:0000313" key="7">
    <source>
        <dbReference type="Proteomes" id="UP000251960"/>
    </source>
</evidence>
<dbReference type="InterPro" id="IPR014756">
    <property type="entry name" value="Ig_E-set"/>
</dbReference>
<comment type="caution">
    <text evidence="6">The sequence shown here is derived from an EMBL/GenBank/DDBJ whole genome shotgun (WGS) entry which is preliminary data.</text>
</comment>
<evidence type="ECO:0000256" key="1">
    <source>
        <dbReference type="ARBA" id="ARBA00022729"/>
    </source>
</evidence>
<keyword evidence="1 3" id="KW-0732">Signal</keyword>
<feature type="signal peptide" evidence="3">
    <location>
        <begin position="1"/>
        <end position="23"/>
    </location>
</feature>
<evidence type="ECO:0000256" key="3">
    <source>
        <dbReference type="SAM" id="SignalP"/>
    </source>
</evidence>
<dbReference type="EMBL" id="NCVQ01000007">
    <property type="protein sequence ID" value="PWZ17603.1"/>
    <property type="molecule type" value="Genomic_DNA"/>
</dbReference>
<accession>A0A3L6EB31</accession>
<dbReference type="InterPro" id="IPR013783">
    <property type="entry name" value="Ig-like_fold"/>
</dbReference>
<dbReference type="PANTHER" id="PTHR32208:SF104">
    <property type="entry name" value="OS05G0559000 PROTEIN"/>
    <property type="match status" value="1"/>
</dbReference>
<dbReference type="InterPro" id="IPR011043">
    <property type="entry name" value="Gal_Oxase/kelch_b-propeller"/>
</dbReference>
<feature type="chain" id="PRO_5017986014" evidence="3">
    <location>
        <begin position="24"/>
        <end position="665"/>
    </location>
</feature>
<dbReference type="Gene3D" id="2.60.40.10">
    <property type="entry name" value="Immunoglobulins"/>
    <property type="match status" value="1"/>
</dbReference>
<evidence type="ECO:0000259" key="4">
    <source>
        <dbReference type="Pfam" id="PF07250"/>
    </source>
</evidence>
<dbReference type="SUPFAM" id="SSF50965">
    <property type="entry name" value="Galactose oxidase, central domain"/>
    <property type="match status" value="1"/>
</dbReference>
<sequence>MGSLPRAAVFAVALLLLASSGEAFFEIFNIFRARPETDYFQNAFEGTHEQTAPTQTEQEEKGAAPGAATGLTRVPPGGPASKAAQDTIVLAADKDGGPVGSWTIVSENSGVSAMHMAVMRHGKAVMFDTSTTGRSLMRLPQDNCRIDPRAKEEGTMDCWAHSVEFDYNTGGLRPLKVIKLAWLWCGGSYLPVPGTSISSTVVIPCMQCNRDRGFDGVQCKAQILTDTWCSSGALDADGNLVQTGGYFDGEKVVRTLGPCDTCDWLEQPNSFAEGRWYATQVVLPDGRFIVFGGRRAFSYEYVPWPGKSNDKAVRLPLLRETTDDAENNLYPFVNLLPSGNLFLFANDRSVIFDHKSSRIVRELPKLDGGSRNYPGSAMSTLLPLDLRNASVGDPEPEVVICGGAPKKSFRKGENNTFLPALRDCARINLGRPDARWEKEDMPVGRVMGDMLILPTGDLLLLSGAAKGCSGWGFGRQPVLTPVLYSPRKAQGPRFRALASSTIARMYHSTSAVLPDATVLVAGGNTNAAYNFSGVDFPTEVRVERFSPPYLSEGAAGNRPVLDAASLPAEGMQYGSPLTFRFSVPAEPVAEADVKTTMYAPPFTTHGCSMNQRLLILRVTAFVEEGRSYRVTVDAPRKPELAPRGYYLLFVVAKGVPSMGAWVKVR</sequence>
<organism evidence="6 7">
    <name type="scientific">Zea mays</name>
    <name type="common">Maize</name>
    <dbReference type="NCBI Taxonomy" id="4577"/>
    <lineage>
        <taxon>Eukaryota</taxon>
        <taxon>Viridiplantae</taxon>
        <taxon>Streptophyta</taxon>
        <taxon>Embryophyta</taxon>
        <taxon>Tracheophyta</taxon>
        <taxon>Spermatophyta</taxon>
        <taxon>Magnoliopsida</taxon>
        <taxon>Liliopsida</taxon>
        <taxon>Poales</taxon>
        <taxon>Poaceae</taxon>
        <taxon>PACMAD clade</taxon>
        <taxon>Panicoideae</taxon>
        <taxon>Andropogonodae</taxon>
        <taxon>Andropogoneae</taxon>
        <taxon>Tripsacinae</taxon>
        <taxon>Zea</taxon>
    </lineage>
</organism>
<dbReference type="InterPro" id="IPR009880">
    <property type="entry name" value="Glyoxal_oxidase_N"/>
</dbReference>
<feature type="domain" description="Glyoxal oxidase N-terminal" evidence="4">
    <location>
        <begin position="114"/>
        <end position="195"/>
    </location>
</feature>
<protein>
    <submittedName>
        <fullName evidence="6">Aldehyde oxidase GLOX1</fullName>
    </submittedName>
</protein>
<dbReference type="AlphaFoldDB" id="A0A3L6EB31"/>
<feature type="region of interest" description="Disordered" evidence="2">
    <location>
        <begin position="50"/>
        <end position="81"/>
    </location>
</feature>
<dbReference type="SUPFAM" id="SSF81296">
    <property type="entry name" value="E set domains"/>
    <property type="match status" value="1"/>
</dbReference>
<evidence type="ECO:0000313" key="6">
    <source>
        <dbReference type="EMBL" id="PWZ17603.1"/>
    </source>
</evidence>
<proteinExistence type="predicted"/>
<dbReference type="PANTHER" id="PTHR32208">
    <property type="entry name" value="SECRETED PROTEIN-RELATED"/>
    <property type="match status" value="1"/>
</dbReference>
<dbReference type="ExpressionAtlas" id="A0A3L6EB31">
    <property type="expression patterns" value="baseline and differential"/>
</dbReference>
<dbReference type="InterPro" id="IPR037293">
    <property type="entry name" value="Gal_Oxidase_central_sf"/>
</dbReference>